<reference evidence="2" key="2">
    <citation type="submission" date="2019-10" db="EMBL/GenBank/DDBJ databases">
        <title>A de novo genome assembly of a pear dwarfing rootstock.</title>
        <authorList>
            <person name="Wang F."/>
            <person name="Wang J."/>
            <person name="Li S."/>
            <person name="Zhang Y."/>
            <person name="Fang M."/>
            <person name="Ma L."/>
            <person name="Zhao Y."/>
            <person name="Jiang S."/>
        </authorList>
    </citation>
    <scope>NUCLEOTIDE SEQUENCE [LARGE SCALE GENOMIC DNA]</scope>
</reference>
<dbReference type="EMBL" id="SMOL01000231">
    <property type="protein sequence ID" value="KAB2621582.1"/>
    <property type="molecule type" value="Genomic_DNA"/>
</dbReference>
<comment type="caution">
    <text evidence="1">The sequence shown here is derived from an EMBL/GenBank/DDBJ whole genome shotgun (WGS) entry which is preliminary data.</text>
</comment>
<sequence>MSHKWWKRELQPASIKHQIDLSHILWLDNDANKGMHMEGGGVSTEAGAVRTFREVVTSRVRKNGLQSPN</sequence>
<protein>
    <submittedName>
        <fullName evidence="1">Uncharacterized protein</fullName>
    </submittedName>
</protein>
<dbReference type="Proteomes" id="UP000327157">
    <property type="component" value="Chromosome 4"/>
</dbReference>
<name>A0A5N5H656_9ROSA</name>
<dbReference type="AlphaFoldDB" id="A0A5N5H656"/>
<keyword evidence="2" id="KW-1185">Reference proteome</keyword>
<proteinExistence type="predicted"/>
<evidence type="ECO:0000313" key="2">
    <source>
        <dbReference type="Proteomes" id="UP000327157"/>
    </source>
</evidence>
<reference evidence="1 2" key="3">
    <citation type="submission" date="2019-11" db="EMBL/GenBank/DDBJ databases">
        <title>A de novo genome assembly of a pear dwarfing rootstock.</title>
        <authorList>
            <person name="Wang F."/>
            <person name="Wang J."/>
            <person name="Li S."/>
            <person name="Zhang Y."/>
            <person name="Fang M."/>
            <person name="Ma L."/>
            <person name="Zhao Y."/>
            <person name="Jiang S."/>
        </authorList>
    </citation>
    <scope>NUCLEOTIDE SEQUENCE [LARGE SCALE GENOMIC DNA]</scope>
    <source>
        <strain evidence="1">S2</strain>
        <tissue evidence="1">Leaf</tissue>
    </source>
</reference>
<gene>
    <name evidence="1" type="ORF">D8674_023764</name>
</gene>
<organism evidence="1 2">
    <name type="scientific">Pyrus ussuriensis x Pyrus communis</name>
    <dbReference type="NCBI Taxonomy" id="2448454"/>
    <lineage>
        <taxon>Eukaryota</taxon>
        <taxon>Viridiplantae</taxon>
        <taxon>Streptophyta</taxon>
        <taxon>Embryophyta</taxon>
        <taxon>Tracheophyta</taxon>
        <taxon>Spermatophyta</taxon>
        <taxon>Magnoliopsida</taxon>
        <taxon>eudicotyledons</taxon>
        <taxon>Gunneridae</taxon>
        <taxon>Pentapetalae</taxon>
        <taxon>rosids</taxon>
        <taxon>fabids</taxon>
        <taxon>Rosales</taxon>
        <taxon>Rosaceae</taxon>
        <taxon>Amygdaloideae</taxon>
        <taxon>Maleae</taxon>
        <taxon>Pyrus</taxon>
    </lineage>
</organism>
<reference evidence="1 2" key="1">
    <citation type="submission" date="2019-09" db="EMBL/GenBank/DDBJ databases">
        <authorList>
            <person name="Ou C."/>
        </authorList>
    </citation>
    <scope>NUCLEOTIDE SEQUENCE [LARGE SCALE GENOMIC DNA]</scope>
    <source>
        <strain evidence="1">S2</strain>
        <tissue evidence="1">Leaf</tissue>
    </source>
</reference>
<evidence type="ECO:0000313" key="1">
    <source>
        <dbReference type="EMBL" id="KAB2621582.1"/>
    </source>
</evidence>
<accession>A0A5N5H656</accession>